<gene>
    <name evidence="5" type="ORF">GA0070560_1172</name>
</gene>
<dbReference type="PANTHER" id="PTHR44688">
    <property type="entry name" value="DNA-BINDING TRANSCRIPTIONAL ACTIVATOR DEVR_DOSR"/>
    <property type="match status" value="1"/>
</dbReference>
<dbReference type="PROSITE" id="PS00622">
    <property type="entry name" value="HTH_LUXR_1"/>
    <property type="match status" value="1"/>
</dbReference>
<keyword evidence="2" id="KW-0238">DNA-binding</keyword>
<dbReference type="InterPro" id="IPR016032">
    <property type="entry name" value="Sig_transdc_resp-reg_C-effctor"/>
</dbReference>
<dbReference type="Pfam" id="PF00196">
    <property type="entry name" value="GerE"/>
    <property type="match status" value="1"/>
</dbReference>
<dbReference type="Gene3D" id="1.10.10.10">
    <property type="entry name" value="Winged helix-like DNA-binding domain superfamily/Winged helix DNA-binding domain"/>
    <property type="match status" value="1"/>
</dbReference>
<dbReference type="PANTHER" id="PTHR44688:SF16">
    <property type="entry name" value="DNA-BINDING TRANSCRIPTIONAL ACTIVATOR DEVR_DOSR"/>
    <property type="match status" value="1"/>
</dbReference>
<dbReference type="SMART" id="SM00421">
    <property type="entry name" value="HTH_LUXR"/>
    <property type="match status" value="1"/>
</dbReference>
<keyword evidence="6" id="KW-1185">Reference proteome</keyword>
<evidence type="ECO:0000313" key="5">
    <source>
        <dbReference type="EMBL" id="SCG62198.1"/>
    </source>
</evidence>
<dbReference type="GO" id="GO:0003677">
    <property type="term" value="F:DNA binding"/>
    <property type="evidence" value="ECO:0007669"/>
    <property type="project" value="UniProtKB-KW"/>
</dbReference>
<evidence type="ECO:0000256" key="2">
    <source>
        <dbReference type="ARBA" id="ARBA00023125"/>
    </source>
</evidence>
<reference evidence="6" key="1">
    <citation type="submission" date="2016-06" db="EMBL/GenBank/DDBJ databases">
        <authorList>
            <person name="Varghese N."/>
        </authorList>
    </citation>
    <scope>NUCLEOTIDE SEQUENCE [LARGE SCALE GENOMIC DNA]</scope>
    <source>
        <strain evidence="6">DSM 43171</strain>
    </source>
</reference>
<dbReference type="InterPro" id="IPR027417">
    <property type="entry name" value="P-loop_NTPase"/>
</dbReference>
<dbReference type="SUPFAM" id="SSF52540">
    <property type="entry name" value="P-loop containing nucleoside triphosphate hydrolases"/>
    <property type="match status" value="1"/>
</dbReference>
<dbReference type="InterPro" id="IPR036388">
    <property type="entry name" value="WH-like_DNA-bd_sf"/>
</dbReference>
<feature type="domain" description="HTH luxR-type" evidence="4">
    <location>
        <begin position="852"/>
        <end position="917"/>
    </location>
</feature>
<dbReference type="Gene3D" id="3.40.50.300">
    <property type="entry name" value="P-loop containing nucleotide triphosphate hydrolases"/>
    <property type="match status" value="1"/>
</dbReference>
<dbReference type="SUPFAM" id="SSF46894">
    <property type="entry name" value="C-terminal effector domain of the bipartite response regulators"/>
    <property type="match status" value="1"/>
</dbReference>
<evidence type="ECO:0000256" key="1">
    <source>
        <dbReference type="ARBA" id="ARBA00023015"/>
    </source>
</evidence>
<dbReference type="CDD" id="cd06170">
    <property type="entry name" value="LuxR_C_like"/>
    <property type="match status" value="1"/>
</dbReference>
<dbReference type="AlphaFoldDB" id="A0A1C5IV13"/>
<dbReference type="Proteomes" id="UP000199408">
    <property type="component" value="Unassembled WGS sequence"/>
</dbReference>
<organism evidence="5 6">
    <name type="scientific">Micromonospora halophytica</name>
    <dbReference type="NCBI Taxonomy" id="47864"/>
    <lineage>
        <taxon>Bacteria</taxon>
        <taxon>Bacillati</taxon>
        <taxon>Actinomycetota</taxon>
        <taxon>Actinomycetes</taxon>
        <taxon>Micromonosporales</taxon>
        <taxon>Micromonosporaceae</taxon>
        <taxon>Micromonospora</taxon>
    </lineage>
</organism>
<protein>
    <submittedName>
        <fullName evidence="5">Regulatory protein, luxR family</fullName>
    </submittedName>
</protein>
<dbReference type="EMBL" id="FMDN01000017">
    <property type="protein sequence ID" value="SCG62198.1"/>
    <property type="molecule type" value="Genomic_DNA"/>
</dbReference>
<dbReference type="InterPro" id="IPR000792">
    <property type="entry name" value="Tscrpt_reg_LuxR_C"/>
</dbReference>
<dbReference type="GO" id="GO:0006355">
    <property type="term" value="P:regulation of DNA-templated transcription"/>
    <property type="evidence" value="ECO:0007669"/>
    <property type="project" value="InterPro"/>
</dbReference>
<name>A0A1C5IV13_9ACTN</name>
<evidence type="ECO:0000313" key="6">
    <source>
        <dbReference type="Proteomes" id="UP000199408"/>
    </source>
</evidence>
<keyword evidence="1" id="KW-0805">Transcription regulation</keyword>
<dbReference type="PROSITE" id="PS50043">
    <property type="entry name" value="HTH_LUXR_2"/>
    <property type="match status" value="1"/>
</dbReference>
<keyword evidence="3" id="KW-0804">Transcription</keyword>
<evidence type="ECO:0000256" key="3">
    <source>
        <dbReference type="ARBA" id="ARBA00023163"/>
    </source>
</evidence>
<dbReference type="STRING" id="47864.GA0070560_1172"/>
<evidence type="ECO:0000259" key="4">
    <source>
        <dbReference type="PROSITE" id="PS50043"/>
    </source>
</evidence>
<dbReference type="PRINTS" id="PR00038">
    <property type="entry name" value="HTHLUXR"/>
</dbReference>
<accession>A0A1C5IV13</accession>
<proteinExistence type="predicted"/>
<sequence length="923" mass="95257">MPTMARPVQESPLIGRELELATAVESLRASDGPGALIAGSAGVGKSRLAREAVGHVAITRVRGARTLAVHGTADSAELVLGALAGLLGPPGPDQTSLSPVQVGLLGLRQIAAQEQGRVILSVDDAHLLDPVSLAVLHHAAVDRTVTLLATVRTDQSVPDAVTALWKDAGVVRIDLAPLNPSASEALLTALLGGPVEGRTLRQLRDTAAGNPLFLRELVISADEAGLLDQTGGLWRLTGPMTAVPRLTELLANRLAATCSAERDALELLAAGEPVPLRLAVALVAEDTLEALERRGLLSVSPADPPVVRLSHPLYGELLRAGTPAIGRLRHLRRLADASEPETTCSASAGCGEDRLRVARWRLDAGGPVNPQVMLAAAEQATRNREYALAYRLADRAFQAHRDVAAGLVSVRALVQLGRVDEALARCAELTKLVRLAETDLDRLLVAVEHAEILVHAMDDVPAARSVVERARQDRARVTGADPTAAGDPAACPLAAFDLYLRSVQLDCTVIEPSLAVTGSDAPMPARLAASGAAGGALLVAGRYAEAEALIAHTMPLAGGNIGGSQLQAAGASPAAAALRCYRPDPAAALEFAEHGYQASLHPTNPVSQALHALVLGQIALVRGRPRTALRWAREAQLVAEEIGLRPVCRWSVAVGLQAAAQLGTDADIESLTADLHRYAGGPRSMRLFDIDVARAYAWRGAVVGDGGVGIGVLAASVAEHGRLGAVGAGALGALDLVRLGAGARAVALLAAYPPPPGWLLGHTVVRYAAAAQAADPAGLLNVAQQFAGYGMPLHAAEAAALAEAAARTGAATRDRAPGSAGGDPAVAAGAHLLAEAQLVSTGEPASTPALRRRGPVSQLTTREWEVALAAARGESARGIAGRLHLSERTVENHLHRAYAKLGVSGRAELRAALGPHGGSARRG</sequence>